<organism evidence="2 3">
    <name type="scientific">Pseudozobellia thermophila</name>
    <dbReference type="NCBI Taxonomy" id="192903"/>
    <lineage>
        <taxon>Bacteria</taxon>
        <taxon>Pseudomonadati</taxon>
        <taxon>Bacteroidota</taxon>
        <taxon>Flavobacteriia</taxon>
        <taxon>Flavobacteriales</taxon>
        <taxon>Flavobacteriaceae</taxon>
        <taxon>Pseudozobellia</taxon>
    </lineage>
</organism>
<dbReference type="PANTHER" id="PTHR48101">
    <property type="entry name" value="METHYLMALONYL-COA MUTASE, MITOCHONDRIAL-RELATED"/>
    <property type="match status" value="1"/>
</dbReference>
<dbReference type="OrthoDB" id="9762378at2"/>
<dbReference type="PANTHER" id="PTHR48101:SF1">
    <property type="entry name" value="METHYLMALONYL-COA MUTASE, LARGE SUBUNIT"/>
    <property type="match status" value="1"/>
</dbReference>
<protein>
    <submittedName>
        <fullName evidence="2">Methylmalonyl-CoA mutase</fullName>
    </submittedName>
</protein>
<dbReference type="Proteomes" id="UP000184543">
    <property type="component" value="Unassembled WGS sequence"/>
</dbReference>
<reference evidence="3" key="1">
    <citation type="submission" date="2016-11" db="EMBL/GenBank/DDBJ databases">
        <authorList>
            <person name="Varghese N."/>
            <person name="Submissions S."/>
        </authorList>
    </citation>
    <scope>NUCLEOTIDE SEQUENCE [LARGE SCALE GENOMIC DNA]</scope>
    <source>
        <strain evidence="3">DSM 19858</strain>
    </source>
</reference>
<sequence length="454" mass="51099">MQKRLFDDFSPVSAKEWKQKIQYELKGADYNAKMVWESPEGIKVKPFYTPEDYLADRQASAAASPLAWKIAQLVGDGNEKEMNTRAHRYIAMGAESLIFDLSANNIDLKKLLADLDFNKVVLHFNLTVPPSGHINSLRKHLQGHGASYHIHFDPIAHLSQTGNWYASQKEDLAEFDSCLSLTSNLCIDSTRYQNAGAHMVQQLAYALAHANEYLNLAEGKSVEKAIFKVAVGGNYFFEISKLKALRKLWKVLTEAYGIPDQCHIIAGPTLRNKTLYAPKTNILRTTTEYMAAILGGADTLCPQPYDSVYDQTDNFSDRIALNQLLLLKNESHFDTCENPATGSYYIESLTEQLAQKALALFKQIEASGGFLKQLKAGTIQKKIRESAQKEQQRFDKGEEVLVGINAYRNTKDKIKCDPKTGPFAKQNRKKTRIEPLIAKRLAEKSEIDRLKKEG</sequence>
<keyword evidence="3" id="KW-1185">Reference proteome</keyword>
<evidence type="ECO:0000313" key="2">
    <source>
        <dbReference type="EMBL" id="SHJ60517.1"/>
    </source>
</evidence>
<dbReference type="RefSeq" id="WP_072994677.1">
    <property type="nucleotide sequence ID" value="NZ_FQYU01000006.1"/>
</dbReference>
<evidence type="ECO:0000313" key="3">
    <source>
        <dbReference type="Proteomes" id="UP000184543"/>
    </source>
</evidence>
<accession>A0A1M6KNK7</accession>
<gene>
    <name evidence="2" type="ORF">SAMN04488513_106135</name>
</gene>
<evidence type="ECO:0000259" key="1">
    <source>
        <dbReference type="Pfam" id="PF01642"/>
    </source>
</evidence>
<feature type="domain" description="Methylmalonyl-CoA mutase alpha/beta chain catalytic" evidence="1">
    <location>
        <begin position="184"/>
        <end position="444"/>
    </location>
</feature>
<dbReference type="InterPro" id="IPR016176">
    <property type="entry name" value="Cbl-dep_enz_cat"/>
</dbReference>
<dbReference type="EMBL" id="FQYU01000006">
    <property type="protein sequence ID" value="SHJ60517.1"/>
    <property type="molecule type" value="Genomic_DNA"/>
</dbReference>
<dbReference type="CDD" id="cd03677">
    <property type="entry name" value="MM_CoA_mutase_beta"/>
    <property type="match status" value="1"/>
</dbReference>
<dbReference type="Gene3D" id="3.20.20.240">
    <property type="entry name" value="Methylmalonyl-CoA mutase"/>
    <property type="match status" value="1"/>
</dbReference>
<dbReference type="SUPFAM" id="SSF51703">
    <property type="entry name" value="Cobalamin (vitamin B12)-dependent enzymes"/>
    <property type="match status" value="1"/>
</dbReference>
<proteinExistence type="predicted"/>
<dbReference type="GO" id="GO:0031419">
    <property type="term" value="F:cobalamin binding"/>
    <property type="evidence" value="ECO:0007669"/>
    <property type="project" value="InterPro"/>
</dbReference>
<dbReference type="InterPro" id="IPR006099">
    <property type="entry name" value="MeMalonylCoA_mutase_a/b_cat"/>
</dbReference>
<dbReference type="STRING" id="192903.SAMN04488513_106135"/>
<dbReference type="AlphaFoldDB" id="A0A1M6KNK7"/>
<dbReference type="GO" id="GO:0016866">
    <property type="term" value="F:intramolecular transferase activity"/>
    <property type="evidence" value="ECO:0007669"/>
    <property type="project" value="InterPro"/>
</dbReference>
<name>A0A1M6KNK7_9FLAO</name>
<dbReference type="Pfam" id="PF01642">
    <property type="entry name" value="MM_CoA_mutase"/>
    <property type="match status" value="1"/>
</dbReference>